<dbReference type="Gene3D" id="3.30.420.10">
    <property type="entry name" value="Ribonuclease H-like superfamily/Ribonuclease H"/>
    <property type="match status" value="1"/>
</dbReference>
<evidence type="ECO:0008006" key="5">
    <source>
        <dbReference type="Google" id="ProtNLM"/>
    </source>
</evidence>
<evidence type="ECO:0000313" key="3">
    <source>
        <dbReference type="EMBL" id="GAA0185391.1"/>
    </source>
</evidence>
<feature type="domain" description="Integrase zinc-binding" evidence="1">
    <location>
        <begin position="2"/>
        <end position="54"/>
    </location>
</feature>
<feature type="domain" description="Tf2-1-like SH3-like" evidence="2">
    <location>
        <begin position="195"/>
        <end position="238"/>
    </location>
</feature>
<keyword evidence="4" id="KW-1185">Reference proteome</keyword>
<dbReference type="InterPro" id="IPR056924">
    <property type="entry name" value="SH3_Tf2-1"/>
</dbReference>
<comment type="caution">
    <text evidence="3">The sequence shown here is derived from an EMBL/GenBank/DDBJ whole genome shotgun (WGS) entry which is preliminary data.</text>
</comment>
<dbReference type="InterPro" id="IPR036397">
    <property type="entry name" value="RNaseH_sf"/>
</dbReference>
<proteinExistence type="predicted"/>
<sequence>MQRIITVLHDSSVGGYSGIIATYQRIKALFYWKKMKKTISDYVSSCTVCQKRKHEHVAPPGLLQPISIPDVAWQQISMDFVEGLHPSNNRNAILVVVDSTRPKDWSKWFPLAEYWYNTNFHSSLKLTPFEALYGYRPQHLPGISYLKEVQTKAKELVQHKQQLTKVIKDNLALAHERMKKFADQSRTDKSFAIEDYVFLKLQSYRKNSIALRKHLKLAAKFYGPFKVVEKIGAMAYKL</sequence>
<evidence type="ECO:0000313" key="4">
    <source>
        <dbReference type="Proteomes" id="UP001454036"/>
    </source>
</evidence>
<dbReference type="Gene3D" id="1.10.340.70">
    <property type="match status" value="1"/>
</dbReference>
<name>A0AAV3RUI3_LITER</name>
<dbReference type="EMBL" id="BAABME010012674">
    <property type="protein sequence ID" value="GAA0185391.1"/>
    <property type="molecule type" value="Genomic_DNA"/>
</dbReference>
<dbReference type="Pfam" id="PF24626">
    <property type="entry name" value="SH3_Tf2-1"/>
    <property type="match status" value="1"/>
</dbReference>
<evidence type="ECO:0000259" key="1">
    <source>
        <dbReference type="Pfam" id="PF17921"/>
    </source>
</evidence>
<protein>
    <recommendedName>
        <fullName evidence="5">Polyprotein</fullName>
    </recommendedName>
</protein>
<dbReference type="PANTHER" id="PTHR45835">
    <property type="entry name" value="YALI0A06105P"/>
    <property type="match status" value="1"/>
</dbReference>
<evidence type="ECO:0000259" key="2">
    <source>
        <dbReference type="Pfam" id="PF24626"/>
    </source>
</evidence>
<dbReference type="SUPFAM" id="SSF53098">
    <property type="entry name" value="Ribonuclease H-like"/>
    <property type="match status" value="1"/>
</dbReference>
<accession>A0AAV3RUI3</accession>
<reference evidence="3 4" key="1">
    <citation type="submission" date="2024-01" db="EMBL/GenBank/DDBJ databases">
        <title>The complete chloroplast genome sequence of Lithospermum erythrorhizon: insights into the phylogenetic relationship among Boraginaceae species and the maternal lineages of purple gromwells.</title>
        <authorList>
            <person name="Okada T."/>
            <person name="Watanabe K."/>
        </authorList>
    </citation>
    <scope>NUCLEOTIDE SEQUENCE [LARGE SCALE GENOMIC DNA]</scope>
</reference>
<dbReference type="GO" id="GO:0003676">
    <property type="term" value="F:nucleic acid binding"/>
    <property type="evidence" value="ECO:0007669"/>
    <property type="project" value="InterPro"/>
</dbReference>
<dbReference type="AlphaFoldDB" id="A0AAV3RUI3"/>
<dbReference type="Pfam" id="PF17921">
    <property type="entry name" value="Integrase_H2C2"/>
    <property type="match status" value="1"/>
</dbReference>
<organism evidence="3 4">
    <name type="scientific">Lithospermum erythrorhizon</name>
    <name type="common">Purple gromwell</name>
    <name type="synonym">Lithospermum officinale var. erythrorhizon</name>
    <dbReference type="NCBI Taxonomy" id="34254"/>
    <lineage>
        <taxon>Eukaryota</taxon>
        <taxon>Viridiplantae</taxon>
        <taxon>Streptophyta</taxon>
        <taxon>Embryophyta</taxon>
        <taxon>Tracheophyta</taxon>
        <taxon>Spermatophyta</taxon>
        <taxon>Magnoliopsida</taxon>
        <taxon>eudicotyledons</taxon>
        <taxon>Gunneridae</taxon>
        <taxon>Pentapetalae</taxon>
        <taxon>asterids</taxon>
        <taxon>lamiids</taxon>
        <taxon>Boraginales</taxon>
        <taxon>Boraginaceae</taxon>
        <taxon>Boraginoideae</taxon>
        <taxon>Lithospermeae</taxon>
        <taxon>Lithospermum</taxon>
    </lineage>
</organism>
<dbReference type="InterPro" id="IPR012337">
    <property type="entry name" value="RNaseH-like_sf"/>
</dbReference>
<dbReference type="Proteomes" id="UP001454036">
    <property type="component" value="Unassembled WGS sequence"/>
</dbReference>
<gene>
    <name evidence="3" type="ORF">LIER_32680</name>
</gene>
<dbReference type="InterPro" id="IPR041588">
    <property type="entry name" value="Integrase_H2C2"/>
</dbReference>
<dbReference type="PANTHER" id="PTHR45835:SF104">
    <property type="entry name" value="PROTEIN NYNRIN-LIKE"/>
    <property type="match status" value="1"/>
</dbReference>